<dbReference type="InterPro" id="IPR023401">
    <property type="entry name" value="ODC_N"/>
</dbReference>
<feature type="compositionally biased region" description="Low complexity" evidence="2">
    <location>
        <begin position="173"/>
        <end position="191"/>
    </location>
</feature>
<evidence type="ECO:0000256" key="2">
    <source>
        <dbReference type="SAM" id="MobiDB-lite"/>
    </source>
</evidence>
<evidence type="ECO:0000313" key="4">
    <source>
        <dbReference type="Proteomes" id="UP001161757"/>
    </source>
</evidence>
<feature type="compositionally biased region" description="Low complexity" evidence="2">
    <location>
        <begin position="150"/>
        <end position="163"/>
    </location>
</feature>
<dbReference type="Gene3D" id="3.30.1780.10">
    <property type="entry name" value="ornithine cyclodeaminase, domain 1"/>
    <property type="match status" value="2"/>
</dbReference>
<dbReference type="InterPro" id="IPR036291">
    <property type="entry name" value="NAD(P)-bd_dom_sf"/>
</dbReference>
<evidence type="ECO:0000313" key="3">
    <source>
        <dbReference type="EMBL" id="KAJ8995981.1"/>
    </source>
</evidence>
<evidence type="ECO:0000256" key="1">
    <source>
        <dbReference type="ARBA" id="ARBA00008903"/>
    </source>
</evidence>
<comment type="caution">
    <text evidence="3">The sequence shown here is derived from an EMBL/GenBank/DDBJ whole genome shotgun (WGS) entry which is preliminary data.</text>
</comment>
<comment type="similarity">
    <text evidence="1">Belongs to the ornithine cyclodeaminase/mu-crystallin family.</text>
</comment>
<dbReference type="SUPFAM" id="SSF51735">
    <property type="entry name" value="NAD(P)-binding Rossmann-fold domains"/>
    <property type="match status" value="1"/>
</dbReference>
<dbReference type="PANTHER" id="PTHR13812">
    <property type="entry name" value="KETIMINE REDUCTASE MU-CRYSTALLIN"/>
    <property type="match status" value="1"/>
</dbReference>
<organism evidence="3 4">
    <name type="scientific">Exophiala dermatitidis</name>
    <name type="common">Black yeast-like fungus</name>
    <name type="synonym">Wangiella dermatitidis</name>
    <dbReference type="NCBI Taxonomy" id="5970"/>
    <lineage>
        <taxon>Eukaryota</taxon>
        <taxon>Fungi</taxon>
        <taxon>Dikarya</taxon>
        <taxon>Ascomycota</taxon>
        <taxon>Pezizomycotina</taxon>
        <taxon>Eurotiomycetes</taxon>
        <taxon>Chaetothyriomycetidae</taxon>
        <taxon>Chaetothyriales</taxon>
        <taxon>Herpotrichiellaceae</taxon>
        <taxon>Exophiala</taxon>
    </lineage>
</organism>
<dbReference type="Proteomes" id="UP001161757">
    <property type="component" value="Unassembled WGS sequence"/>
</dbReference>
<proteinExistence type="inferred from homology"/>
<gene>
    <name evidence="3" type="ORF">HRR80_000728</name>
</gene>
<dbReference type="Gene3D" id="3.40.50.720">
    <property type="entry name" value="NAD(P)-binding Rossmann-like Domain"/>
    <property type="match status" value="1"/>
</dbReference>
<evidence type="ECO:0008006" key="5">
    <source>
        <dbReference type="Google" id="ProtNLM"/>
    </source>
</evidence>
<dbReference type="PANTHER" id="PTHR13812:SF19">
    <property type="entry name" value="KETIMINE REDUCTASE MU-CRYSTALLIN"/>
    <property type="match status" value="1"/>
</dbReference>
<protein>
    <recommendedName>
        <fullName evidence="5">Ornithine cyclodeaminase</fullName>
    </recommendedName>
</protein>
<accession>A0AAN6F4P7</accession>
<dbReference type="GO" id="GO:0005737">
    <property type="term" value="C:cytoplasm"/>
    <property type="evidence" value="ECO:0007669"/>
    <property type="project" value="TreeGrafter"/>
</dbReference>
<dbReference type="EMBL" id="JAJGCB010000001">
    <property type="protein sequence ID" value="KAJ8995981.1"/>
    <property type="molecule type" value="Genomic_DNA"/>
</dbReference>
<reference evidence="3" key="1">
    <citation type="submission" date="2023-01" db="EMBL/GenBank/DDBJ databases">
        <title>Exophiala dermititidis isolated from Cystic Fibrosis Patient.</title>
        <authorList>
            <person name="Kurbessoian T."/>
            <person name="Crocker A."/>
            <person name="Murante D."/>
            <person name="Hogan D.A."/>
            <person name="Stajich J.E."/>
        </authorList>
    </citation>
    <scope>NUCLEOTIDE SEQUENCE</scope>
    <source>
        <strain evidence="3">Ex8</strain>
    </source>
</reference>
<feature type="compositionally biased region" description="Low complexity" evidence="2">
    <location>
        <begin position="112"/>
        <end position="134"/>
    </location>
</feature>
<dbReference type="AlphaFoldDB" id="A0AAN6F4P7"/>
<name>A0AAN6F4P7_EXODE</name>
<dbReference type="FunFam" id="3.40.50.720:FF:000556">
    <property type="entry name" value="Proline utilization protein PrnX-like protein"/>
    <property type="match status" value="1"/>
</dbReference>
<sequence length="509" mass="55417">MPFTVLTDAEVRKMLISLNKEDAEALQQSLAEALHSYSTGDTNSPCSSSFQPQRTVIRKNGVTTLFMPASTGTTVGMKIVSMEQADDPDPDPSDPPLYHHHTAPFGSASAPSQPNSKKSSLSSTTPSHSRSNSHARTPSGNYNHNHHNSISRTTTGSSSRAKSPGARLPDLGSLTLTSTPASASTVSVSSTGRDSIDGATFEPPASMSTTHSTTPRGSVTLLDATGIPMGIVNAEELTAFRTALAATIMLRRRTHVHTITVFGAGKQAYWHIRLALLLKGDEIRHVNIINRTFDRCIKLMQAFQFSETESRPEWRSTIKFSAMSPGFNDYGRLLKEEVRKADVIFCCTPSVDPLFPAEFLISPQGERKGRYISCIGSYAPHMCEIHPDVFRRAVEPHRPGHRHHHKHAQQGGVIIVDSLESCLQEAGEIIQAKLKPEHLVEIGELMMIKKAVTAESESGGYGEQGLADWLSRGNVIYKSVGMGLMDLVVAGDLIAMAREREMGTTVEDF</sequence>
<feature type="region of interest" description="Disordered" evidence="2">
    <location>
        <begin position="83"/>
        <end position="217"/>
    </location>
</feature>
<feature type="compositionally biased region" description="Polar residues" evidence="2">
    <location>
        <begin position="206"/>
        <end position="217"/>
    </location>
</feature>
<dbReference type="InterPro" id="IPR003462">
    <property type="entry name" value="ODC_Mu_crystall"/>
</dbReference>